<sequence length="238" mass="25434">MDGQYVRTEMVIGKSGVEKLRSTAVMVLGIGGVGSYTAEALARAGVGKLTLVDKDTVDVTNINRQLPALHSTVGRAKVEVMAERIADIDPDCDVAAEQCFFLPETAEQFDFRRYDYVVDAIDNVTGKLAIIEKAAAEGVPVISSMGTGNKLDPSMFRIATIEETRVCPLARVMRKELRARGIEGVKVLYSEEPPVKGGSSVPGSISFVPSVAGLMIAGEVIRDILKFGEDPEGKDGNG</sequence>
<dbReference type="AlphaFoldDB" id="A0A9D1N7Y6"/>
<gene>
    <name evidence="2" type="ORF">IAD25_08935</name>
</gene>
<feature type="domain" description="THIF-type NAD/FAD binding fold" evidence="1">
    <location>
        <begin position="8"/>
        <end position="230"/>
    </location>
</feature>
<dbReference type="PANTHER" id="PTHR43267">
    <property type="entry name" value="TRNA THREONYLCARBAMOYLADENOSINE DEHYDRATASE"/>
    <property type="match status" value="1"/>
</dbReference>
<dbReference type="SUPFAM" id="SSF69572">
    <property type="entry name" value="Activating enzymes of the ubiquitin-like proteins"/>
    <property type="match status" value="1"/>
</dbReference>
<dbReference type="GO" id="GO:0008641">
    <property type="term" value="F:ubiquitin-like modifier activating enzyme activity"/>
    <property type="evidence" value="ECO:0007669"/>
    <property type="project" value="InterPro"/>
</dbReference>
<dbReference type="InterPro" id="IPR045886">
    <property type="entry name" value="ThiF/MoeB/HesA"/>
</dbReference>
<evidence type="ECO:0000313" key="3">
    <source>
        <dbReference type="Proteomes" id="UP000824130"/>
    </source>
</evidence>
<dbReference type="CDD" id="cd00755">
    <property type="entry name" value="YgdL_like"/>
    <property type="match status" value="1"/>
</dbReference>
<evidence type="ECO:0000259" key="1">
    <source>
        <dbReference type="Pfam" id="PF00899"/>
    </source>
</evidence>
<name>A0A9D1N7Y6_9FIRM</name>
<dbReference type="Proteomes" id="UP000824130">
    <property type="component" value="Unassembled WGS sequence"/>
</dbReference>
<dbReference type="InterPro" id="IPR000594">
    <property type="entry name" value="ThiF_NAD_FAD-bd"/>
</dbReference>
<proteinExistence type="predicted"/>
<comment type="caution">
    <text evidence="2">The sequence shown here is derived from an EMBL/GenBank/DDBJ whole genome shotgun (WGS) entry which is preliminary data.</text>
</comment>
<organism evidence="2 3">
    <name type="scientific">Candidatus Allocopromorpha excrementipullorum</name>
    <dbReference type="NCBI Taxonomy" id="2840743"/>
    <lineage>
        <taxon>Bacteria</taxon>
        <taxon>Bacillati</taxon>
        <taxon>Bacillota</taxon>
        <taxon>Clostridia</taxon>
        <taxon>Eubacteriales</taxon>
        <taxon>Eubacteriaceae</taxon>
        <taxon>Eubacteriaceae incertae sedis</taxon>
        <taxon>Candidatus Allocopromorpha</taxon>
    </lineage>
</organism>
<dbReference type="Pfam" id="PF00899">
    <property type="entry name" value="ThiF"/>
    <property type="match status" value="1"/>
</dbReference>
<dbReference type="EMBL" id="DVOB01000191">
    <property type="protein sequence ID" value="HIU96808.1"/>
    <property type="molecule type" value="Genomic_DNA"/>
</dbReference>
<dbReference type="GO" id="GO:0061503">
    <property type="term" value="F:tRNA threonylcarbamoyladenosine dehydratase"/>
    <property type="evidence" value="ECO:0007669"/>
    <property type="project" value="TreeGrafter"/>
</dbReference>
<protein>
    <submittedName>
        <fullName evidence="2">tRNA threonylcarbamoyladenosine dehydratase</fullName>
    </submittedName>
</protein>
<dbReference type="Gene3D" id="3.40.50.720">
    <property type="entry name" value="NAD(P)-binding Rossmann-like Domain"/>
    <property type="match status" value="1"/>
</dbReference>
<dbReference type="InterPro" id="IPR035985">
    <property type="entry name" value="Ubiquitin-activating_enz"/>
</dbReference>
<reference evidence="2" key="1">
    <citation type="submission" date="2020-10" db="EMBL/GenBank/DDBJ databases">
        <authorList>
            <person name="Gilroy R."/>
        </authorList>
    </citation>
    <scope>NUCLEOTIDE SEQUENCE</scope>
    <source>
        <strain evidence="2">ChiSjej4B22-8349</strain>
    </source>
</reference>
<dbReference type="PANTHER" id="PTHR43267:SF1">
    <property type="entry name" value="TRNA THREONYLCARBAMOYLADENOSINE DEHYDRATASE"/>
    <property type="match status" value="1"/>
</dbReference>
<accession>A0A9D1N7Y6</accession>
<evidence type="ECO:0000313" key="2">
    <source>
        <dbReference type="EMBL" id="HIU96808.1"/>
    </source>
</evidence>
<reference evidence="2" key="2">
    <citation type="journal article" date="2021" name="PeerJ">
        <title>Extensive microbial diversity within the chicken gut microbiome revealed by metagenomics and culture.</title>
        <authorList>
            <person name="Gilroy R."/>
            <person name="Ravi A."/>
            <person name="Getino M."/>
            <person name="Pursley I."/>
            <person name="Horton D.L."/>
            <person name="Alikhan N.F."/>
            <person name="Baker D."/>
            <person name="Gharbi K."/>
            <person name="Hall N."/>
            <person name="Watson M."/>
            <person name="Adriaenssens E.M."/>
            <person name="Foster-Nyarko E."/>
            <person name="Jarju S."/>
            <person name="Secka A."/>
            <person name="Antonio M."/>
            <person name="Oren A."/>
            <person name="Chaudhuri R.R."/>
            <person name="La Ragione R."/>
            <person name="Hildebrand F."/>
            <person name="Pallen M.J."/>
        </authorList>
    </citation>
    <scope>NUCLEOTIDE SEQUENCE</scope>
    <source>
        <strain evidence="2">ChiSjej4B22-8349</strain>
    </source>
</reference>
<dbReference type="GO" id="GO:0061504">
    <property type="term" value="P:cyclic threonylcarbamoyladenosine biosynthetic process"/>
    <property type="evidence" value="ECO:0007669"/>
    <property type="project" value="TreeGrafter"/>
</dbReference>